<proteinExistence type="inferred from homology"/>
<dbReference type="GO" id="GO:0043139">
    <property type="term" value="F:5'-3' DNA helicase activity"/>
    <property type="evidence" value="ECO:0007669"/>
    <property type="project" value="TreeGrafter"/>
</dbReference>
<accession>A0A3B0YGS9</accession>
<dbReference type="InterPro" id="IPR047187">
    <property type="entry name" value="SF1_C_Upf1"/>
</dbReference>
<gene>
    <name evidence="8" type="ORF">MNBD_GAMMA09-2279</name>
</gene>
<dbReference type="AlphaFoldDB" id="A0A3B0YGS9"/>
<dbReference type="PANTHER" id="PTHR43788:SF8">
    <property type="entry name" value="DNA-BINDING PROTEIN SMUBP-2"/>
    <property type="match status" value="1"/>
</dbReference>
<dbReference type="InterPro" id="IPR050534">
    <property type="entry name" value="Coronavir_polyprotein_1ab"/>
</dbReference>
<dbReference type="SUPFAM" id="SSF52540">
    <property type="entry name" value="P-loop containing nucleoside triphosphate hydrolases"/>
    <property type="match status" value="1"/>
</dbReference>
<dbReference type="InterPro" id="IPR027417">
    <property type="entry name" value="P-loop_NTPase"/>
</dbReference>
<evidence type="ECO:0000256" key="3">
    <source>
        <dbReference type="ARBA" id="ARBA00022801"/>
    </source>
</evidence>
<dbReference type="Pfam" id="PF13087">
    <property type="entry name" value="AAA_12"/>
    <property type="match status" value="1"/>
</dbReference>
<organism evidence="8">
    <name type="scientific">hydrothermal vent metagenome</name>
    <dbReference type="NCBI Taxonomy" id="652676"/>
    <lineage>
        <taxon>unclassified sequences</taxon>
        <taxon>metagenomes</taxon>
        <taxon>ecological metagenomes</taxon>
    </lineage>
</organism>
<dbReference type="Pfam" id="PF13086">
    <property type="entry name" value="AAA_11"/>
    <property type="match status" value="1"/>
</dbReference>
<dbReference type="GO" id="GO:0005524">
    <property type="term" value="F:ATP binding"/>
    <property type="evidence" value="ECO:0007669"/>
    <property type="project" value="UniProtKB-KW"/>
</dbReference>
<dbReference type="InterPro" id="IPR041677">
    <property type="entry name" value="DNA2/NAM7_AAA_11"/>
</dbReference>
<dbReference type="GO" id="GO:0016787">
    <property type="term" value="F:hydrolase activity"/>
    <property type="evidence" value="ECO:0007669"/>
    <property type="project" value="UniProtKB-KW"/>
</dbReference>
<dbReference type="EMBL" id="UOFI01000101">
    <property type="protein sequence ID" value="VAW67566.1"/>
    <property type="molecule type" value="Genomic_DNA"/>
</dbReference>
<evidence type="ECO:0000259" key="7">
    <source>
        <dbReference type="Pfam" id="PF13087"/>
    </source>
</evidence>
<dbReference type="InterPro" id="IPR041679">
    <property type="entry name" value="DNA2/NAM7-like_C"/>
</dbReference>
<dbReference type="CDD" id="cd18808">
    <property type="entry name" value="SF1_C_Upf1"/>
    <property type="match status" value="1"/>
</dbReference>
<keyword evidence="3" id="KW-0378">Hydrolase</keyword>
<reference evidence="8" key="1">
    <citation type="submission" date="2018-06" db="EMBL/GenBank/DDBJ databases">
        <authorList>
            <person name="Zhirakovskaya E."/>
        </authorList>
    </citation>
    <scope>NUCLEOTIDE SEQUENCE</scope>
</reference>
<evidence type="ECO:0000256" key="2">
    <source>
        <dbReference type="ARBA" id="ARBA00022741"/>
    </source>
</evidence>
<comment type="similarity">
    <text evidence="1">Belongs to the DNA2/NAM7 helicase family.</text>
</comment>
<keyword evidence="4 8" id="KW-0347">Helicase</keyword>
<evidence type="ECO:0000259" key="6">
    <source>
        <dbReference type="Pfam" id="PF13086"/>
    </source>
</evidence>
<protein>
    <submittedName>
        <fullName evidence="8">DNA helicase</fullName>
    </submittedName>
</protein>
<dbReference type="Gene3D" id="3.40.50.300">
    <property type="entry name" value="P-loop containing nucleotide triphosphate hydrolases"/>
    <property type="match status" value="2"/>
</dbReference>
<feature type="domain" description="DNA2/NAM7 helicase helicase" evidence="6">
    <location>
        <begin position="263"/>
        <end position="560"/>
    </location>
</feature>
<name>A0A3B0YGS9_9ZZZZ</name>
<evidence type="ECO:0000256" key="1">
    <source>
        <dbReference type="ARBA" id="ARBA00007913"/>
    </source>
</evidence>
<evidence type="ECO:0000256" key="5">
    <source>
        <dbReference type="ARBA" id="ARBA00022840"/>
    </source>
</evidence>
<feature type="domain" description="DNA2/NAM7 helicase-like C-terminal" evidence="7">
    <location>
        <begin position="602"/>
        <end position="776"/>
    </location>
</feature>
<dbReference type="PANTHER" id="PTHR43788">
    <property type="entry name" value="DNA2/NAM7 HELICASE FAMILY MEMBER"/>
    <property type="match status" value="1"/>
</dbReference>
<sequence>MLNISNYIKFYRKCYRSDNRDLSIWNVFKLTDSYWLDSDTEELAAGDFMRIPLPDKEAELLFKKQQLKIRETNLVYGVVFITGKLSGLSGFVSERNICSPLIYFDAEIKKHDDNYYFSIDRENSHINTPLMSEIISNEEGAAASGDFPTVNEGIDNLLLGSIVSWLNHNTIVENTLELVRYPKLLNKRSIKGLMDSDSSICAVSAAALMLVDRPKGSRGILHELKLLESAAHFSPPLKALFEGKRVESLKNSVDVNKIPGLLSASQVKALEISANEVLGLVSGPPGTGKSYTIAAIALDRLLHGESVLIVSETDQALDVVSNKLAENFNVSNAVLRTGKKEFLKELKKSIDNWLKFGVEPVHDSDIQELQSSLQVTKNKIDRNEREFIARANKSTGWGQVLAKSGNKPRPSIIDRIKCAYIKWRVENSDFHWEKIIELQRLLEKRDADASRYLKKHLGKCVQDLLERNRLDLSKFNMAIRARSSHKQLSLHSEINHNLLFRAFPVWLSTLDMVHHSLPLKNQLFDLLIIDEATQCNIAAVLPALQRAKRVLIVGDSKQLKHVSFISYKKERKILNDCALDDSYYDAFSYKKNSILDLVSNSIVSQKSVVMLDEHYRSKPDLISFSNSKFYNSRLKIMQHRPNEYMSGNIYVKQCTGVRNTKGVNNDEALAVVEQVKKLITEHFEFDRKPSIGILSPYRDQVVYLQKLLLSSVSSSDIELFSIRVATPYGFQGDEKDFMILSMSVDNDSRRAAAYLNKEDMFNVAITRSRQRIYIFTSIDHEILPINNLFREYMESIESAVNVMQVNEIQFDRFQQQVCEVLNGLGITTFRSYPVAGRNVDILCSLGDRNLAIDLIGFPGEFNGFLELDTYYLFSRAGLEIFPLSYGLWSINNELCLKEILGRL</sequence>
<evidence type="ECO:0000256" key="4">
    <source>
        <dbReference type="ARBA" id="ARBA00022806"/>
    </source>
</evidence>
<evidence type="ECO:0000313" key="8">
    <source>
        <dbReference type="EMBL" id="VAW67566.1"/>
    </source>
</evidence>
<keyword evidence="2" id="KW-0547">Nucleotide-binding</keyword>
<keyword evidence="5" id="KW-0067">ATP-binding</keyword>